<gene>
    <name evidence="3" type="ORF">SAMN04490178_10145</name>
</gene>
<dbReference type="Gene3D" id="2.70.70.10">
    <property type="entry name" value="Glucose Permease (Domain IIA)"/>
    <property type="match status" value="1"/>
</dbReference>
<dbReference type="CDD" id="cd12797">
    <property type="entry name" value="M23_peptidase"/>
    <property type="match status" value="1"/>
</dbReference>
<dbReference type="SUPFAM" id="SSF51261">
    <property type="entry name" value="Duplicated hybrid motif"/>
    <property type="match status" value="1"/>
</dbReference>
<keyword evidence="1" id="KW-0732">Signal</keyword>
<protein>
    <submittedName>
        <fullName evidence="3">Peptidase family M23</fullName>
    </submittedName>
</protein>
<evidence type="ECO:0000259" key="2">
    <source>
        <dbReference type="Pfam" id="PF01551"/>
    </source>
</evidence>
<evidence type="ECO:0000256" key="1">
    <source>
        <dbReference type="ARBA" id="ARBA00022729"/>
    </source>
</evidence>
<dbReference type="STRING" id="112903.SAMN04490178_10145"/>
<dbReference type="RefSeq" id="WP_091743385.1">
    <property type="nucleotide sequence ID" value="NZ_FODY01000001.1"/>
</dbReference>
<dbReference type="AlphaFoldDB" id="A0A1H8ND46"/>
<evidence type="ECO:0000313" key="3">
    <source>
        <dbReference type="EMBL" id="SEO27343.1"/>
    </source>
</evidence>
<dbReference type="Proteomes" id="UP000198847">
    <property type="component" value="Unassembled WGS sequence"/>
</dbReference>
<dbReference type="OrthoDB" id="9809488at2"/>
<name>A0A1H8ND46_9FIRM</name>
<dbReference type="InterPro" id="IPR011055">
    <property type="entry name" value="Dup_hybrid_motif"/>
</dbReference>
<dbReference type="PANTHER" id="PTHR21666:SF289">
    <property type="entry name" value="L-ALA--D-GLU ENDOPEPTIDASE"/>
    <property type="match status" value="1"/>
</dbReference>
<evidence type="ECO:0000313" key="4">
    <source>
        <dbReference type="Proteomes" id="UP000198847"/>
    </source>
</evidence>
<proteinExistence type="predicted"/>
<dbReference type="Pfam" id="PF01551">
    <property type="entry name" value="Peptidase_M23"/>
    <property type="match status" value="1"/>
</dbReference>
<accession>A0A1H8ND46</accession>
<dbReference type="PANTHER" id="PTHR21666">
    <property type="entry name" value="PEPTIDASE-RELATED"/>
    <property type="match status" value="1"/>
</dbReference>
<reference evidence="3 4" key="1">
    <citation type="submission" date="2016-10" db="EMBL/GenBank/DDBJ databases">
        <authorList>
            <person name="de Groot N.N."/>
        </authorList>
    </citation>
    <scope>NUCLEOTIDE SEQUENCE [LARGE SCALE GENOMIC DNA]</scope>
    <source>
        <strain evidence="3 4">DSM 13305</strain>
    </source>
</reference>
<keyword evidence="4" id="KW-1185">Reference proteome</keyword>
<sequence length="234" mass="26224">MANIWNRWSDARTTRDNWRYTEHEYNYSWLKRPAIAILLFTAVYGAHISETYVGQIMDKGIRYILTTETDFTYVATQISQHLPNDLDLAVFKNMAKEMPKPPDPLAYMTKPAEGKIVSFFGWNKNQVSQGELQQGIEIEVVPGSTIKAAAAGSVKLIADSQVYGKTVIIEHGNGLDTMYGYLGEVIVGQGEKVSQGQVIARSGNKKVYFELREQGKAVDPLTRIKNEAQTKEGK</sequence>
<feature type="domain" description="M23ase beta-sheet core" evidence="2">
    <location>
        <begin position="133"/>
        <end position="220"/>
    </location>
</feature>
<dbReference type="EMBL" id="FODY01000001">
    <property type="protein sequence ID" value="SEO27343.1"/>
    <property type="molecule type" value="Genomic_DNA"/>
</dbReference>
<dbReference type="InterPro" id="IPR016047">
    <property type="entry name" value="M23ase_b-sheet_dom"/>
</dbReference>
<dbReference type="GO" id="GO:0004222">
    <property type="term" value="F:metalloendopeptidase activity"/>
    <property type="evidence" value="ECO:0007669"/>
    <property type="project" value="TreeGrafter"/>
</dbReference>
<organism evidence="3 4">
    <name type="scientific">Propionispora vibrioides</name>
    <dbReference type="NCBI Taxonomy" id="112903"/>
    <lineage>
        <taxon>Bacteria</taxon>
        <taxon>Bacillati</taxon>
        <taxon>Bacillota</taxon>
        <taxon>Negativicutes</taxon>
        <taxon>Selenomonadales</taxon>
        <taxon>Sporomusaceae</taxon>
        <taxon>Propionispora</taxon>
    </lineage>
</organism>
<dbReference type="InterPro" id="IPR050570">
    <property type="entry name" value="Cell_wall_metabolism_enzyme"/>
</dbReference>